<evidence type="ECO:0000256" key="1">
    <source>
        <dbReference type="SAM" id="MobiDB-lite"/>
    </source>
</evidence>
<dbReference type="Proteomes" id="UP001595387">
    <property type="component" value="Unassembled WGS sequence"/>
</dbReference>
<dbReference type="InterPro" id="IPR013655">
    <property type="entry name" value="PAS_fold_3"/>
</dbReference>
<dbReference type="SMART" id="SM00052">
    <property type="entry name" value="EAL"/>
    <property type="match status" value="1"/>
</dbReference>
<dbReference type="SMART" id="SM00091">
    <property type="entry name" value="PAS"/>
    <property type="match status" value="2"/>
</dbReference>
<evidence type="ECO:0000259" key="3">
    <source>
        <dbReference type="PROSITE" id="PS50113"/>
    </source>
</evidence>
<name>A0ABV7A929_9BACI</name>
<dbReference type="Pfam" id="PF08447">
    <property type="entry name" value="PAS_3"/>
    <property type="match status" value="2"/>
</dbReference>
<dbReference type="InterPro" id="IPR035965">
    <property type="entry name" value="PAS-like_dom_sf"/>
</dbReference>
<dbReference type="InterPro" id="IPR000700">
    <property type="entry name" value="PAS-assoc_C"/>
</dbReference>
<dbReference type="NCBIfam" id="TIGR00229">
    <property type="entry name" value="sensory_box"/>
    <property type="match status" value="2"/>
</dbReference>
<dbReference type="InterPro" id="IPR029787">
    <property type="entry name" value="Nucleotide_cyclase"/>
</dbReference>
<feature type="domain" description="PAS" evidence="2">
    <location>
        <begin position="58"/>
        <end position="104"/>
    </location>
</feature>
<protein>
    <submittedName>
        <fullName evidence="6">EAL domain-containing protein</fullName>
    </submittedName>
</protein>
<dbReference type="PROSITE" id="PS50887">
    <property type="entry name" value="GGDEF"/>
    <property type="match status" value="1"/>
</dbReference>
<dbReference type="EMBL" id="JBHRRZ010000037">
    <property type="protein sequence ID" value="MFC2949584.1"/>
    <property type="molecule type" value="Genomic_DNA"/>
</dbReference>
<accession>A0ABV7A929</accession>
<dbReference type="SMART" id="SM00086">
    <property type="entry name" value="PAC"/>
    <property type="match status" value="2"/>
</dbReference>
<gene>
    <name evidence="6" type="ORF">ACFODW_14780</name>
</gene>
<dbReference type="InterPro" id="IPR001610">
    <property type="entry name" value="PAC"/>
</dbReference>
<dbReference type="InterPro" id="IPR043128">
    <property type="entry name" value="Rev_trsase/Diguanyl_cyclase"/>
</dbReference>
<dbReference type="InterPro" id="IPR001633">
    <property type="entry name" value="EAL_dom"/>
</dbReference>
<dbReference type="InterPro" id="IPR009875">
    <property type="entry name" value="PilZ_domain"/>
</dbReference>
<dbReference type="PROSITE" id="PS50112">
    <property type="entry name" value="PAS"/>
    <property type="match status" value="1"/>
</dbReference>
<dbReference type="Gene3D" id="3.30.70.270">
    <property type="match status" value="1"/>
</dbReference>
<dbReference type="PROSITE" id="PS50883">
    <property type="entry name" value="EAL"/>
    <property type="match status" value="1"/>
</dbReference>
<dbReference type="PANTHER" id="PTHR44757">
    <property type="entry name" value="DIGUANYLATE CYCLASE DGCP"/>
    <property type="match status" value="1"/>
</dbReference>
<dbReference type="PANTHER" id="PTHR44757:SF2">
    <property type="entry name" value="BIOFILM ARCHITECTURE MAINTENANCE PROTEIN MBAA"/>
    <property type="match status" value="1"/>
</dbReference>
<evidence type="ECO:0000259" key="4">
    <source>
        <dbReference type="PROSITE" id="PS50883"/>
    </source>
</evidence>
<dbReference type="CDD" id="cd01949">
    <property type="entry name" value="GGDEF"/>
    <property type="match status" value="1"/>
</dbReference>
<organism evidence="6 7">
    <name type="scientific">Virgibacillus sediminis</name>
    <dbReference type="NCBI Taxonomy" id="202260"/>
    <lineage>
        <taxon>Bacteria</taxon>
        <taxon>Bacillati</taxon>
        <taxon>Bacillota</taxon>
        <taxon>Bacilli</taxon>
        <taxon>Bacillales</taxon>
        <taxon>Bacillaceae</taxon>
        <taxon>Virgibacillus</taxon>
    </lineage>
</organism>
<sequence length="865" mass="99803">MKASELETTEPREDELSKGAGELRRLASQLNIKENHLAQAQQIADIASWEYLIEEDELYCSEHLFTMFGLDPNRKIPMQQLFNLMHPDDYEEMDHKVEEAIHHGIDYHAEFRIYHGETKQLRYLKVRTEVIHEDRQPFKLVGAVRDITDQKIMELELKETNERLFHIFDHLKSGIWMRDFHSGSFIFASKGNEEIFQMTLREIYSDSSFWEKSVLPSHWEMVEEKQKLVEQGESIEHYYQIKAADGTVKWVYDQTIPWQNDDGEVTHTFGVMVDVTEEMEMQEKLKRLASHDPLTGLPNQQSLDRTLDQLCQNDDPFALLYVDLDRFNIISDSLGYQVGDETLIKVASILEDSLPDNGYAARLNGDDFLIILKDYPSKEMAFQTAERVIHRIEAPFTIQDFELHLTTSIGISFFPEDGSDKLTLVQNAHSALYQAKQQGKNTYCLYSFSKDISSYKKYILEKDMRKAIANEEFELYYQPQIDPHSGAVRSAEALIRWNHEEWGVVSPGDFIPLAEENHLIHHISDWVIRKVCSQLRDWRDRGLPLLPIAVNISPIRLMKKGLAPYIEEQLQLHDIPAKYLEMELTESSLLKNDVGVLATLEELRTLGVRVAIDDFGTGFASLNYLHVFRSDILKIDQVFIRNITKENQLDAAIVSSVIHLAKSLNMDIVAEGVEEHEQLEFLKEKECDLIQGYIYSKPVPAVAFEQIMRSGYMRPSKPKASQAPVQERRKHFRIEFPNSLKGSMAIVEVKGRRVDLGSSDILIENISAGGIKILSSLKLPTQSPMKFEFQFTLMGETFRLGGTPVWMNEAKWDTYHYGIEFTADEAEMERLSRTVNQVSVLTSTKNDIPETEFIYANPYDYLNKK</sequence>
<dbReference type="InterPro" id="IPR000160">
    <property type="entry name" value="GGDEF_dom"/>
</dbReference>
<dbReference type="NCBIfam" id="TIGR00254">
    <property type="entry name" value="GGDEF"/>
    <property type="match status" value="1"/>
</dbReference>
<feature type="domain" description="PAC" evidence="3">
    <location>
        <begin position="235"/>
        <end position="287"/>
    </location>
</feature>
<comment type="caution">
    <text evidence="6">The sequence shown here is derived from an EMBL/GenBank/DDBJ whole genome shotgun (WGS) entry which is preliminary data.</text>
</comment>
<reference evidence="7" key="1">
    <citation type="journal article" date="2019" name="Int. J. Syst. Evol. Microbiol.">
        <title>The Global Catalogue of Microorganisms (GCM) 10K type strain sequencing project: providing services to taxonomists for standard genome sequencing and annotation.</title>
        <authorList>
            <consortium name="The Broad Institute Genomics Platform"/>
            <consortium name="The Broad Institute Genome Sequencing Center for Infectious Disease"/>
            <person name="Wu L."/>
            <person name="Ma J."/>
        </authorList>
    </citation>
    <scope>NUCLEOTIDE SEQUENCE [LARGE SCALE GENOMIC DNA]</scope>
    <source>
        <strain evidence="7">KCTC 13193</strain>
    </source>
</reference>
<evidence type="ECO:0000259" key="2">
    <source>
        <dbReference type="PROSITE" id="PS50112"/>
    </source>
</evidence>
<dbReference type="PROSITE" id="PS50113">
    <property type="entry name" value="PAC"/>
    <property type="match status" value="2"/>
</dbReference>
<dbReference type="Gene3D" id="3.20.20.450">
    <property type="entry name" value="EAL domain"/>
    <property type="match status" value="1"/>
</dbReference>
<feature type="region of interest" description="Disordered" evidence="1">
    <location>
        <begin position="1"/>
        <end position="20"/>
    </location>
</feature>
<evidence type="ECO:0000313" key="6">
    <source>
        <dbReference type="EMBL" id="MFC2949584.1"/>
    </source>
</evidence>
<proteinExistence type="predicted"/>
<dbReference type="Pfam" id="PF00563">
    <property type="entry name" value="EAL"/>
    <property type="match status" value="1"/>
</dbReference>
<feature type="domain" description="PAC" evidence="3">
    <location>
        <begin position="107"/>
        <end position="159"/>
    </location>
</feature>
<dbReference type="RefSeq" id="WP_390307549.1">
    <property type="nucleotide sequence ID" value="NZ_JBHRRZ010000037.1"/>
</dbReference>
<dbReference type="SMART" id="SM00267">
    <property type="entry name" value="GGDEF"/>
    <property type="match status" value="1"/>
</dbReference>
<feature type="compositionally biased region" description="Basic and acidic residues" evidence="1">
    <location>
        <begin position="9"/>
        <end position="20"/>
    </location>
</feature>
<dbReference type="Pfam" id="PF07238">
    <property type="entry name" value="PilZ"/>
    <property type="match status" value="1"/>
</dbReference>
<dbReference type="Gene3D" id="3.30.450.20">
    <property type="entry name" value="PAS domain"/>
    <property type="match status" value="2"/>
</dbReference>
<dbReference type="CDD" id="cd00130">
    <property type="entry name" value="PAS"/>
    <property type="match status" value="1"/>
</dbReference>
<dbReference type="InterPro" id="IPR000014">
    <property type="entry name" value="PAS"/>
</dbReference>
<dbReference type="CDD" id="cd01948">
    <property type="entry name" value="EAL"/>
    <property type="match status" value="1"/>
</dbReference>
<dbReference type="InterPro" id="IPR035919">
    <property type="entry name" value="EAL_sf"/>
</dbReference>
<keyword evidence="7" id="KW-1185">Reference proteome</keyword>
<dbReference type="SUPFAM" id="SSF55785">
    <property type="entry name" value="PYP-like sensor domain (PAS domain)"/>
    <property type="match status" value="2"/>
</dbReference>
<dbReference type="Pfam" id="PF00990">
    <property type="entry name" value="GGDEF"/>
    <property type="match status" value="1"/>
</dbReference>
<evidence type="ECO:0000259" key="5">
    <source>
        <dbReference type="PROSITE" id="PS50887"/>
    </source>
</evidence>
<feature type="domain" description="EAL" evidence="4">
    <location>
        <begin position="457"/>
        <end position="712"/>
    </location>
</feature>
<evidence type="ECO:0000313" key="7">
    <source>
        <dbReference type="Proteomes" id="UP001595387"/>
    </source>
</evidence>
<dbReference type="InterPro" id="IPR052155">
    <property type="entry name" value="Biofilm_reg_signaling"/>
</dbReference>
<dbReference type="Gene3D" id="2.40.10.220">
    <property type="entry name" value="predicted glycosyltransferase like domains"/>
    <property type="match status" value="1"/>
</dbReference>
<dbReference type="SUPFAM" id="SSF141868">
    <property type="entry name" value="EAL domain-like"/>
    <property type="match status" value="1"/>
</dbReference>
<feature type="domain" description="GGDEF" evidence="5">
    <location>
        <begin position="315"/>
        <end position="448"/>
    </location>
</feature>
<dbReference type="SUPFAM" id="SSF55073">
    <property type="entry name" value="Nucleotide cyclase"/>
    <property type="match status" value="1"/>
</dbReference>